<accession>M2XBZ0</accession>
<protein>
    <submittedName>
        <fullName evidence="2">Uncharacterized protein</fullName>
    </submittedName>
</protein>
<evidence type="ECO:0000313" key="2">
    <source>
        <dbReference type="EMBL" id="EME36586.1"/>
    </source>
</evidence>
<reference evidence="2 3" key="1">
    <citation type="journal article" date="2014" name="Genome Announc.">
        <title>Draft Genome Sequence of Kocuria palustris PEL.</title>
        <authorList>
            <person name="Sharma G."/>
            <person name="Khatri I."/>
            <person name="Subramanian S."/>
        </authorList>
    </citation>
    <scope>NUCLEOTIDE SEQUENCE [LARGE SCALE GENOMIC DNA]</scope>
    <source>
        <strain evidence="2 3">PEL</strain>
    </source>
</reference>
<dbReference type="RefSeq" id="WP_006214674.1">
    <property type="nucleotide sequence ID" value="NZ_ANHZ02000011.1"/>
</dbReference>
<name>M2XBZ0_9MICC</name>
<proteinExistence type="predicted"/>
<dbReference type="Proteomes" id="UP000009877">
    <property type="component" value="Unassembled WGS sequence"/>
</dbReference>
<sequence length="263" mass="29275">MILSSPSATTSTHKAYDSVWVEFDSIWLKPRLVFDERTRDAFDACAEICNTVMCESMGTAPSAQRPLVRCALRTDGPGSYLLSFEIPEEGPALPEPDTTSPARGRWKARKRTQEARTASQQDPDLQLRLLSATRILVEMLLAVDTICSTPAGQLSVNERRCNHGHFVEFVNGVRVLRHIHRNSWMMLSQPRIQKLLSRAFAPFQDAELHTMSVREIPQEGSLGASWVVTANRRLQAFANGALLEMPALQGTMLGAQQLSAERS</sequence>
<feature type="region of interest" description="Disordered" evidence="1">
    <location>
        <begin position="89"/>
        <end position="121"/>
    </location>
</feature>
<evidence type="ECO:0000313" key="3">
    <source>
        <dbReference type="Proteomes" id="UP000009877"/>
    </source>
</evidence>
<comment type="caution">
    <text evidence="2">The sequence shown here is derived from an EMBL/GenBank/DDBJ whole genome shotgun (WGS) entry which is preliminary data.</text>
</comment>
<dbReference type="AlphaFoldDB" id="M2XBZ0"/>
<dbReference type="GeneID" id="93316591"/>
<evidence type="ECO:0000256" key="1">
    <source>
        <dbReference type="SAM" id="MobiDB-lite"/>
    </source>
</evidence>
<organism evidence="2 3">
    <name type="scientific">Kocuria palustris PEL</name>
    <dbReference type="NCBI Taxonomy" id="1236550"/>
    <lineage>
        <taxon>Bacteria</taxon>
        <taxon>Bacillati</taxon>
        <taxon>Actinomycetota</taxon>
        <taxon>Actinomycetes</taxon>
        <taxon>Micrococcales</taxon>
        <taxon>Micrococcaceae</taxon>
        <taxon>Kocuria</taxon>
    </lineage>
</organism>
<gene>
    <name evidence="2" type="ORF">C884_00260</name>
</gene>
<dbReference type="EMBL" id="ANHZ02000011">
    <property type="protein sequence ID" value="EME36586.1"/>
    <property type="molecule type" value="Genomic_DNA"/>
</dbReference>
<keyword evidence="3" id="KW-1185">Reference proteome</keyword>